<evidence type="ECO:0000256" key="6">
    <source>
        <dbReference type="ARBA" id="ARBA00047561"/>
    </source>
</evidence>
<evidence type="ECO:0000256" key="2">
    <source>
        <dbReference type="ARBA" id="ARBA00012400"/>
    </source>
</evidence>
<evidence type="ECO:0000256" key="1">
    <source>
        <dbReference type="ARBA" id="ARBA00005010"/>
    </source>
</evidence>
<dbReference type="InterPro" id="IPR028161">
    <property type="entry name" value="Met8-like"/>
</dbReference>
<evidence type="ECO:0000313" key="9">
    <source>
        <dbReference type="EMBL" id="KAB2954708.1"/>
    </source>
</evidence>
<dbReference type="AlphaFoldDB" id="A0A6I0FBA3"/>
<evidence type="ECO:0000256" key="3">
    <source>
        <dbReference type="ARBA" id="ARBA00023002"/>
    </source>
</evidence>
<dbReference type="PANTHER" id="PTHR35330">
    <property type="entry name" value="SIROHEME BIOSYNTHESIS PROTEIN MET8"/>
    <property type="match status" value="1"/>
</dbReference>
<feature type="domain" description="Siroheme synthase central" evidence="8">
    <location>
        <begin position="113"/>
        <end position="138"/>
    </location>
</feature>
<evidence type="ECO:0000256" key="4">
    <source>
        <dbReference type="ARBA" id="ARBA00023027"/>
    </source>
</evidence>
<comment type="catalytic activity">
    <reaction evidence="6">
        <text>precorrin-2 + NAD(+) = sirohydrochlorin + NADH + 2 H(+)</text>
        <dbReference type="Rhea" id="RHEA:15613"/>
        <dbReference type="ChEBI" id="CHEBI:15378"/>
        <dbReference type="ChEBI" id="CHEBI:57540"/>
        <dbReference type="ChEBI" id="CHEBI:57945"/>
        <dbReference type="ChEBI" id="CHEBI:58351"/>
        <dbReference type="ChEBI" id="CHEBI:58827"/>
        <dbReference type="EC" id="1.3.1.76"/>
    </reaction>
</comment>
<proteinExistence type="predicted"/>
<dbReference type="InterPro" id="IPR019478">
    <property type="entry name" value="Sirohaem_synthase_dimer_dom"/>
</dbReference>
<evidence type="ECO:0000259" key="7">
    <source>
        <dbReference type="Pfam" id="PF10414"/>
    </source>
</evidence>
<dbReference type="GO" id="GO:0019354">
    <property type="term" value="P:siroheme biosynthetic process"/>
    <property type="evidence" value="ECO:0007669"/>
    <property type="project" value="UniProtKB-UniPathway"/>
</dbReference>
<evidence type="ECO:0000313" key="10">
    <source>
        <dbReference type="Proteomes" id="UP000468766"/>
    </source>
</evidence>
<accession>A0A6I0FBA3</accession>
<feature type="domain" description="Sirohaem synthase dimerisation" evidence="7">
    <location>
        <begin position="145"/>
        <end position="199"/>
    </location>
</feature>
<dbReference type="Gene3D" id="3.40.50.720">
    <property type="entry name" value="NAD(P)-binding Rossmann-like Domain"/>
    <property type="match status" value="1"/>
</dbReference>
<dbReference type="EMBL" id="WBXO01000001">
    <property type="protein sequence ID" value="KAB2954708.1"/>
    <property type="molecule type" value="Genomic_DNA"/>
</dbReference>
<dbReference type="GO" id="GO:0043115">
    <property type="term" value="F:precorrin-2 dehydrogenase activity"/>
    <property type="evidence" value="ECO:0007669"/>
    <property type="project" value="UniProtKB-EC"/>
</dbReference>
<gene>
    <name evidence="9" type="ORF">F9B85_02690</name>
</gene>
<dbReference type="OrthoDB" id="9773765at2"/>
<dbReference type="UniPathway" id="UPA00262">
    <property type="reaction ID" value="UER00222"/>
</dbReference>
<evidence type="ECO:0000256" key="5">
    <source>
        <dbReference type="ARBA" id="ARBA00023244"/>
    </source>
</evidence>
<protein>
    <recommendedName>
        <fullName evidence="2">precorrin-2 dehydrogenase</fullName>
        <ecNumber evidence="2">1.3.1.76</ecNumber>
    </recommendedName>
</protein>
<comment type="pathway">
    <text evidence="1">Porphyrin-containing compound metabolism; siroheme biosynthesis; sirohydrochlorin from precorrin-2: step 1/1.</text>
</comment>
<dbReference type="Gene3D" id="1.10.8.610">
    <property type="entry name" value="SirC, precorrin-2 dehydrogenase, C-terminal helical domain-like"/>
    <property type="match status" value="1"/>
</dbReference>
<dbReference type="Proteomes" id="UP000468766">
    <property type="component" value="Unassembled WGS sequence"/>
</dbReference>
<evidence type="ECO:0000259" key="8">
    <source>
        <dbReference type="Pfam" id="PF14824"/>
    </source>
</evidence>
<dbReference type="PANTHER" id="PTHR35330:SF1">
    <property type="entry name" value="SIROHEME BIOSYNTHESIS PROTEIN MET8"/>
    <property type="match status" value="1"/>
</dbReference>
<dbReference type="InterPro" id="IPR006367">
    <property type="entry name" value="Sirohaem_synthase_N"/>
</dbReference>
<dbReference type="SUPFAM" id="SSF75615">
    <property type="entry name" value="Siroheme synthase middle domains-like"/>
    <property type="match status" value="1"/>
</dbReference>
<dbReference type="InterPro" id="IPR036291">
    <property type="entry name" value="NAD(P)-bd_dom_sf"/>
</dbReference>
<name>A0A6I0FBA3_9FIRM</name>
<dbReference type="NCBIfam" id="TIGR01470">
    <property type="entry name" value="cysG_Nterm"/>
    <property type="match status" value="1"/>
</dbReference>
<dbReference type="Pfam" id="PF13241">
    <property type="entry name" value="NAD_binding_7"/>
    <property type="match status" value="1"/>
</dbReference>
<reference evidence="9 10" key="1">
    <citation type="submission" date="2019-10" db="EMBL/GenBank/DDBJ databases">
        <title>Whole-genome sequence of the extremophile Heliorestis acidaminivorans DSM 24790.</title>
        <authorList>
            <person name="Kyndt J.A."/>
            <person name="Meyer T.E."/>
        </authorList>
    </citation>
    <scope>NUCLEOTIDE SEQUENCE [LARGE SCALE GENOMIC DNA]</scope>
    <source>
        <strain evidence="9 10">DSM 24790</strain>
    </source>
</reference>
<keyword evidence="10" id="KW-1185">Reference proteome</keyword>
<sequence length="206" mass="22732">MLKLESRRCLVVGGGKVAERKIASLLEAGAMVDVISPLITSTIQNWVDQGLLRYQSRGYQEGDAVGYFLVIAATDLSDINEKVVCDCSQRNILINTVDNPHLGNFYVPATFRRGDLLIAISTGGASPAVAKRIRQDLEVQFGEEYGKFLSLMAQLREQVLKEVPCPVRRKAIFDSLADANLLELIKCGEEKRLKERIAQCLSSSSD</sequence>
<dbReference type="Pfam" id="PF14824">
    <property type="entry name" value="Sirohm_synth_M"/>
    <property type="match status" value="1"/>
</dbReference>
<dbReference type="InterPro" id="IPR042518">
    <property type="entry name" value="SirC_C"/>
</dbReference>
<dbReference type="InterPro" id="IPR028281">
    <property type="entry name" value="Sirohaem_synthase_central"/>
</dbReference>
<dbReference type="SUPFAM" id="SSF51735">
    <property type="entry name" value="NAD(P)-binding Rossmann-fold domains"/>
    <property type="match status" value="1"/>
</dbReference>
<organism evidence="9 10">
    <name type="scientific">Heliorestis acidaminivorans</name>
    <dbReference type="NCBI Taxonomy" id="553427"/>
    <lineage>
        <taxon>Bacteria</taxon>
        <taxon>Bacillati</taxon>
        <taxon>Bacillota</taxon>
        <taxon>Clostridia</taxon>
        <taxon>Eubacteriales</taxon>
        <taxon>Heliobacteriaceae</taxon>
        <taxon>Heliorestis</taxon>
    </lineage>
</organism>
<dbReference type="Pfam" id="PF10414">
    <property type="entry name" value="CysG_dimeriser"/>
    <property type="match status" value="1"/>
</dbReference>
<keyword evidence="3" id="KW-0560">Oxidoreductase</keyword>
<dbReference type="GO" id="GO:0004325">
    <property type="term" value="F:ferrochelatase activity"/>
    <property type="evidence" value="ECO:0007669"/>
    <property type="project" value="InterPro"/>
</dbReference>
<keyword evidence="5" id="KW-0627">Porphyrin biosynthesis</keyword>
<comment type="caution">
    <text evidence="9">The sequence shown here is derived from an EMBL/GenBank/DDBJ whole genome shotgun (WGS) entry which is preliminary data.</text>
</comment>
<dbReference type="EC" id="1.3.1.76" evidence="2"/>
<keyword evidence="4" id="KW-0520">NAD</keyword>